<feature type="transmembrane region" description="Helical" evidence="1">
    <location>
        <begin position="356"/>
        <end position="374"/>
    </location>
</feature>
<keyword evidence="1" id="KW-0812">Transmembrane</keyword>
<organism evidence="2 3">
    <name type="scientific">Amycolatopsis pithecellobii</name>
    <dbReference type="NCBI Taxonomy" id="664692"/>
    <lineage>
        <taxon>Bacteria</taxon>
        <taxon>Bacillati</taxon>
        <taxon>Actinomycetota</taxon>
        <taxon>Actinomycetes</taxon>
        <taxon>Pseudonocardiales</taxon>
        <taxon>Pseudonocardiaceae</taxon>
        <taxon>Amycolatopsis</taxon>
    </lineage>
</organism>
<feature type="transmembrane region" description="Helical" evidence="1">
    <location>
        <begin position="430"/>
        <end position="451"/>
    </location>
</feature>
<protein>
    <recommendedName>
        <fullName evidence="4">Integral membrane protein</fullName>
    </recommendedName>
</protein>
<comment type="caution">
    <text evidence="2">The sequence shown here is derived from an EMBL/GenBank/DDBJ whole genome shotgun (WGS) entry which is preliminary data.</text>
</comment>
<proteinExistence type="predicted"/>
<evidence type="ECO:0008006" key="4">
    <source>
        <dbReference type="Google" id="ProtNLM"/>
    </source>
</evidence>
<feature type="transmembrane region" description="Helical" evidence="1">
    <location>
        <begin position="280"/>
        <end position="302"/>
    </location>
</feature>
<gene>
    <name evidence="2" type="ORF">GKO32_17685</name>
</gene>
<name>A0A6N7YV22_9PSEU</name>
<reference evidence="2 3" key="1">
    <citation type="submission" date="2019-11" db="EMBL/GenBank/DDBJ databases">
        <title>Draft genome of Amycolatopsis RM579.</title>
        <authorList>
            <person name="Duangmal K."/>
            <person name="Mingma R."/>
        </authorList>
    </citation>
    <scope>NUCLEOTIDE SEQUENCE [LARGE SCALE GENOMIC DNA]</scope>
    <source>
        <strain evidence="2 3">RM579</strain>
    </source>
</reference>
<keyword evidence="1" id="KW-1133">Transmembrane helix</keyword>
<accession>A0A6N7YV22</accession>
<feature type="transmembrane region" description="Helical" evidence="1">
    <location>
        <begin position="124"/>
        <end position="146"/>
    </location>
</feature>
<keyword evidence="1" id="KW-0472">Membrane</keyword>
<feature type="transmembrane region" description="Helical" evidence="1">
    <location>
        <begin position="517"/>
        <end position="535"/>
    </location>
</feature>
<feature type="transmembrane region" description="Helical" evidence="1">
    <location>
        <begin position="94"/>
        <end position="112"/>
    </location>
</feature>
<feature type="transmembrane region" description="Helical" evidence="1">
    <location>
        <begin position="386"/>
        <end position="410"/>
    </location>
</feature>
<dbReference type="EMBL" id="WMBA01000026">
    <property type="protein sequence ID" value="MTD55792.1"/>
    <property type="molecule type" value="Genomic_DNA"/>
</dbReference>
<dbReference type="InterPro" id="IPR029058">
    <property type="entry name" value="AB_hydrolase_fold"/>
</dbReference>
<feature type="transmembrane region" description="Helical" evidence="1">
    <location>
        <begin position="183"/>
        <end position="203"/>
    </location>
</feature>
<dbReference type="RefSeq" id="WP_154757989.1">
    <property type="nucleotide sequence ID" value="NZ_WMBA01000026.1"/>
</dbReference>
<evidence type="ECO:0000313" key="2">
    <source>
        <dbReference type="EMBL" id="MTD55792.1"/>
    </source>
</evidence>
<feature type="transmembrane region" description="Helical" evidence="1">
    <location>
        <begin position="550"/>
        <end position="570"/>
    </location>
</feature>
<dbReference type="SUPFAM" id="SSF53474">
    <property type="entry name" value="alpha/beta-Hydrolases"/>
    <property type="match status" value="1"/>
</dbReference>
<evidence type="ECO:0000256" key="1">
    <source>
        <dbReference type="SAM" id="Phobius"/>
    </source>
</evidence>
<keyword evidence="3" id="KW-1185">Reference proteome</keyword>
<dbReference type="AlphaFoldDB" id="A0A6N7YV22"/>
<dbReference type="Proteomes" id="UP000440096">
    <property type="component" value="Unassembled WGS sequence"/>
</dbReference>
<evidence type="ECO:0000313" key="3">
    <source>
        <dbReference type="Proteomes" id="UP000440096"/>
    </source>
</evidence>
<feature type="transmembrane region" description="Helical" evidence="1">
    <location>
        <begin position="314"/>
        <end position="336"/>
    </location>
</feature>
<sequence length="772" mass="83336">MAVPQYGIPEGPRPAGAVPPAPVLDAGVTELRVHGVGGSTPAALLRDLAPQQVGGDRVAGFYRTADLKPDGDGAPRQVEGYAWGGMTSRSGTRVLWLLLLPFLLANLAGWMYRGEPSGARYACHRVVTNLACLALTVNTVLVAIMLGPNLITYQAPRAGLAHGQFWLWPLSWTWVAGHGERPLVIGYATVVLAILVLIGLAVLTQRRYESVEPPWRVDAGSTKSRRSAADTRLTDREFWNSALAVRRMTWAHLSAAGGFLAVVFAVTARAASAQAPRGLGWWWVAVLGGGLALAVSVVVVAADRWLGAVDPGSVVLRVFNRLLAPVAVVCATVFALHQPEVSRAAGSLPGLDTIVAATYAALGACVLLMILTGLPAKNRGGPGPVVVMLLAIGLLNALLLGLLFTFGHALGGLHADAAPAPTVLNVPIPIGWAGPLLTLTLFAGLLVWVLTQAIRATFFMRDPRDAETDFAGYRAQQPVDRDGPDKEWYVTAEREQPWRRRLTWLYRFGELRSAVPALLWLIVGFQLAAVVWTIIAQPPVPDAWFSPNGALGKVTVFAGDAVLLGVMWLLRNGWRDPARRRLIGVLWDVGTFWPRSFHPFAPPCYAERAVPDLQRRIWRLNDHGTRVVLVGHSQGAILSTVALLPRGCRALHGKIALVTFGNPDTWLYSWAFPGWFNPAALAHVFSSGANQSCVTEWRNFWYPTDPIGAAVSVAGDTVHDTRLRDPRTAWYIYGDPAPAAGGHSGYWTDGRVWDEVDQVAKRLCADGQTGVP</sequence>
<feature type="transmembrane region" description="Helical" evidence="1">
    <location>
        <begin position="250"/>
        <end position="268"/>
    </location>
</feature>
<dbReference type="OrthoDB" id="4320047at2"/>